<dbReference type="OMA" id="LENCFQP"/>
<dbReference type="InterPro" id="IPR027796">
    <property type="entry name" value="OTT_1508_deam-like"/>
</dbReference>
<evidence type="ECO:0000313" key="2">
    <source>
        <dbReference type="Proteomes" id="UP000030669"/>
    </source>
</evidence>
<dbReference type="Pfam" id="PF14441">
    <property type="entry name" value="OTT_1508_deam"/>
    <property type="match status" value="1"/>
</dbReference>
<dbReference type="EMBL" id="KB469302">
    <property type="protein sequence ID" value="EPQ55459.1"/>
    <property type="molecule type" value="Genomic_DNA"/>
</dbReference>
<accession>S7RRA2</accession>
<dbReference type="KEGG" id="gtr:GLOTRDRAFT_129732"/>
<dbReference type="RefSeq" id="XP_007866571.1">
    <property type="nucleotide sequence ID" value="XM_007868380.1"/>
</dbReference>
<organism evidence="1 2">
    <name type="scientific">Gloeophyllum trabeum (strain ATCC 11539 / FP-39264 / Madison 617)</name>
    <name type="common">Brown rot fungus</name>
    <dbReference type="NCBI Taxonomy" id="670483"/>
    <lineage>
        <taxon>Eukaryota</taxon>
        <taxon>Fungi</taxon>
        <taxon>Dikarya</taxon>
        <taxon>Basidiomycota</taxon>
        <taxon>Agaricomycotina</taxon>
        <taxon>Agaricomycetes</taxon>
        <taxon>Gloeophyllales</taxon>
        <taxon>Gloeophyllaceae</taxon>
        <taxon>Gloeophyllum</taxon>
    </lineage>
</organism>
<dbReference type="GeneID" id="19301997"/>
<dbReference type="OrthoDB" id="3063780at2759"/>
<dbReference type="HOGENOM" id="CLU_039517_0_0_1"/>
<evidence type="ECO:0000313" key="1">
    <source>
        <dbReference type="EMBL" id="EPQ55459.1"/>
    </source>
</evidence>
<keyword evidence="2" id="KW-1185">Reference proteome</keyword>
<protein>
    <submittedName>
        <fullName evidence="1">Uncharacterized protein</fullName>
    </submittedName>
</protein>
<gene>
    <name evidence="1" type="ORF">GLOTRDRAFT_129732</name>
</gene>
<dbReference type="Proteomes" id="UP000030669">
    <property type="component" value="Unassembled WGS sequence"/>
</dbReference>
<sequence>MEMRSKQEDMIAKLLDQLALLLATGRRGEVVATIFTDMTLSEVQISFNEPPSAGQKKQAKELFDLLRGTTQANTIESLGKLRGFAHSHCAETIKARMERIRRSLHGSPVTTRELRRVIEELKAGGDKPISQWSDPPIRDWKNLRLVYENVDNLHASDLLSRMLDDTLRWSQNWGTGNETNLPDDEEVQRRCLIAHVLGGATILKDDLPPIIKLSSRLRKLGRFWHGLEMVIVWASNQFDQGNSIRYRWIPDDPRLDTPIPSFKLGTQASAIIQYLMKVRQSSLTYEELDHARLNAILAKLNPNEMICPTCHCEVRQILAERRHDNKPGSIGCNKRSCLTCKLWIECYNRVERTAWATNGSHYKPYRNWRLPGVYTHIEDEVIDIMEAMLFSYLVQRVITQELPPMRSDDEASFPKGSPTGS</sequence>
<dbReference type="AlphaFoldDB" id="S7RRA2"/>
<proteinExistence type="predicted"/>
<reference evidence="1 2" key="1">
    <citation type="journal article" date="2012" name="Science">
        <title>The Paleozoic origin of enzymatic lignin decomposition reconstructed from 31 fungal genomes.</title>
        <authorList>
            <person name="Floudas D."/>
            <person name="Binder M."/>
            <person name="Riley R."/>
            <person name="Barry K."/>
            <person name="Blanchette R.A."/>
            <person name="Henrissat B."/>
            <person name="Martinez A.T."/>
            <person name="Otillar R."/>
            <person name="Spatafora J.W."/>
            <person name="Yadav J.S."/>
            <person name="Aerts A."/>
            <person name="Benoit I."/>
            <person name="Boyd A."/>
            <person name="Carlson A."/>
            <person name="Copeland A."/>
            <person name="Coutinho P.M."/>
            <person name="de Vries R.P."/>
            <person name="Ferreira P."/>
            <person name="Findley K."/>
            <person name="Foster B."/>
            <person name="Gaskell J."/>
            <person name="Glotzer D."/>
            <person name="Gorecki P."/>
            <person name="Heitman J."/>
            <person name="Hesse C."/>
            <person name="Hori C."/>
            <person name="Igarashi K."/>
            <person name="Jurgens J.A."/>
            <person name="Kallen N."/>
            <person name="Kersten P."/>
            <person name="Kohler A."/>
            <person name="Kuees U."/>
            <person name="Kumar T.K.A."/>
            <person name="Kuo A."/>
            <person name="LaButti K."/>
            <person name="Larrondo L.F."/>
            <person name="Lindquist E."/>
            <person name="Ling A."/>
            <person name="Lombard V."/>
            <person name="Lucas S."/>
            <person name="Lundell T."/>
            <person name="Martin R."/>
            <person name="McLaughlin D.J."/>
            <person name="Morgenstern I."/>
            <person name="Morin E."/>
            <person name="Murat C."/>
            <person name="Nagy L.G."/>
            <person name="Nolan M."/>
            <person name="Ohm R.A."/>
            <person name="Patyshakuliyeva A."/>
            <person name="Rokas A."/>
            <person name="Ruiz-Duenas F.J."/>
            <person name="Sabat G."/>
            <person name="Salamov A."/>
            <person name="Samejima M."/>
            <person name="Schmutz J."/>
            <person name="Slot J.C."/>
            <person name="St John F."/>
            <person name="Stenlid J."/>
            <person name="Sun H."/>
            <person name="Sun S."/>
            <person name="Syed K."/>
            <person name="Tsang A."/>
            <person name="Wiebenga A."/>
            <person name="Young D."/>
            <person name="Pisabarro A."/>
            <person name="Eastwood D.C."/>
            <person name="Martin F."/>
            <person name="Cullen D."/>
            <person name="Grigoriev I.V."/>
            <person name="Hibbett D.S."/>
        </authorList>
    </citation>
    <scope>NUCLEOTIDE SEQUENCE [LARGE SCALE GENOMIC DNA]</scope>
    <source>
        <strain evidence="1 2">ATCC 11539</strain>
    </source>
</reference>
<name>S7RRA2_GLOTA</name>